<dbReference type="Proteomes" id="UP000478183">
    <property type="component" value="Unassembled WGS sequence"/>
</dbReference>
<evidence type="ECO:0000313" key="3">
    <source>
        <dbReference type="Proteomes" id="UP000478183"/>
    </source>
</evidence>
<sequence length="232" mass="25117">MNENIEPLRVRLLITPTEILKLLPGMGKVMVIGQQGGVTHERIGPVGTVGQSGRDMHLGGACHDAVIAVDAVAEVILDTSSVMRDKVYPRLEFRLADGETGFAIVGMDGLEPFAAPLVDLDRETLPPREKPEVGERTELDPADPLHPPLQQAVDRQDMVRIRFDNGVLRQDWTGRIEALKPAMGYLNVMTADFHLHLQGGAFSGWDARAGHQAALDADGAATTLTLETMVTA</sequence>
<gene>
    <name evidence="2" type="ORF">GL286_11715</name>
</gene>
<dbReference type="AlphaFoldDB" id="A0A6L6JCM1"/>
<evidence type="ECO:0000256" key="1">
    <source>
        <dbReference type="SAM" id="MobiDB-lite"/>
    </source>
</evidence>
<evidence type="ECO:0008006" key="4">
    <source>
        <dbReference type="Google" id="ProtNLM"/>
    </source>
</evidence>
<feature type="compositionally biased region" description="Basic and acidic residues" evidence="1">
    <location>
        <begin position="122"/>
        <end position="139"/>
    </location>
</feature>
<dbReference type="EMBL" id="WMIE01000006">
    <property type="protein sequence ID" value="MTH78397.1"/>
    <property type="molecule type" value="Genomic_DNA"/>
</dbReference>
<name>A0A6L6JCM1_9RHOB</name>
<protein>
    <recommendedName>
        <fullName evidence="4">Haemin-degrading HemS/ChuX domain-containing protein</fullName>
    </recommendedName>
</protein>
<dbReference type="OrthoDB" id="316630at2"/>
<proteinExistence type="predicted"/>
<evidence type="ECO:0000313" key="2">
    <source>
        <dbReference type="EMBL" id="MTH78397.1"/>
    </source>
</evidence>
<keyword evidence="3" id="KW-1185">Reference proteome</keyword>
<dbReference type="RefSeq" id="WP_155095756.1">
    <property type="nucleotide sequence ID" value="NZ_WMIE01000006.1"/>
</dbReference>
<accession>A0A6L6JCM1</accession>
<comment type="caution">
    <text evidence="2">The sequence shown here is derived from an EMBL/GenBank/DDBJ whole genome shotgun (WGS) entry which is preliminary data.</text>
</comment>
<dbReference type="SUPFAM" id="SSF144064">
    <property type="entry name" value="Heme iron utilization protein-like"/>
    <property type="match status" value="1"/>
</dbReference>
<organism evidence="2 3">
    <name type="scientific">Paracoccus aestuariivivens</name>
    <dbReference type="NCBI Taxonomy" id="1820333"/>
    <lineage>
        <taxon>Bacteria</taxon>
        <taxon>Pseudomonadati</taxon>
        <taxon>Pseudomonadota</taxon>
        <taxon>Alphaproteobacteria</taxon>
        <taxon>Rhodobacterales</taxon>
        <taxon>Paracoccaceae</taxon>
        <taxon>Paracoccus</taxon>
    </lineage>
</organism>
<reference evidence="2 3" key="1">
    <citation type="submission" date="2019-11" db="EMBL/GenBank/DDBJ databases">
        <authorList>
            <person name="Dong K."/>
        </authorList>
    </citation>
    <scope>NUCLEOTIDE SEQUENCE [LARGE SCALE GENOMIC DNA]</scope>
    <source>
        <strain evidence="2 3">NBRC 111993</strain>
    </source>
</reference>
<feature type="region of interest" description="Disordered" evidence="1">
    <location>
        <begin position="122"/>
        <end position="149"/>
    </location>
</feature>